<reference evidence="1 2" key="1">
    <citation type="submission" date="2019-10" db="EMBL/GenBank/DDBJ databases">
        <title>Genomic and transcriptomic insights into the perfect genentic adaptation of a filamentous nitrogen-fixing cyanobacterium to rice fields.</title>
        <authorList>
            <person name="Chen Z."/>
        </authorList>
    </citation>
    <scope>NUCLEOTIDE SEQUENCE [LARGE SCALE GENOMIC DNA]</scope>
    <source>
        <strain evidence="1">CCNUC1</strain>
    </source>
</reference>
<dbReference type="AlphaFoldDB" id="A0A5P8W1D9"/>
<evidence type="ECO:0000313" key="2">
    <source>
        <dbReference type="Proteomes" id="UP000326678"/>
    </source>
</evidence>
<gene>
    <name evidence="1" type="ORF">GXM_04019</name>
</gene>
<proteinExistence type="predicted"/>
<evidence type="ECO:0000313" key="1">
    <source>
        <dbReference type="EMBL" id="QFS46538.1"/>
    </source>
</evidence>
<organism evidence="1 2">
    <name type="scientific">Nostoc sphaeroides CCNUC1</name>
    <dbReference type="NCBI Taxonomy" id="2653204"/>
    <lineage>
        <taxon>Bacteria</taxon>
        <taxon>Bacillati</taxon>
        <taxon>Cyanobacteriota</taxon>
        <taxon>Cyanophyceae</taxon>
        <taxon>Nostocales</taxon>
        <taxon>Nostocaceae</taxon>
        <taxon>Nostoc</taxon>
    </lineage>
</organism>
<protein>
    <submittedName>
        <fullName evidence="1">Uncharacterized protein</fullName>
    </submittedName>
</protein>
<name>A0A5P8W1D9_9NOSO</name>
<dbReference type="Proteomes" id="UP000326678">
    <property type="component" value="Chromosome Gxm1"/>
</dbReference>
<dbReference type="EMBL" id="CP045226">
    <property type="protein sequence ID" value="QFS46538.1"/>
    <property type="molecule type" value="Genomic_DNA"/>
</dbReference>
<accession>A0A5P8W1D9</accession>
<keyword evidence="2" id="KW-1185">Reference proteome</keyword>
<sequence>MLPKPCIDAKFRVYATGLRDPRDPRQLLRSRGSEHLNLSEIIT</sequence>
<dbReference type="KEGG" id="nsh:GXM_04019"/>